<dbReference type="PANTHER" id="PTHR23416:SF78">
    <property type="entry name" value="LIPOPOLYSACCHARIDE BIOSYNTHESIS O-ACETYL TRANSFERASE WBBJ-RELATED"/>
    <property type="match status" value="1"/>
</dbReference>
<dbReference type="Pfam" id="PF00132">
    <property type="entry name" value="Hexapep"/>
    <property type="match status" value="1"/>
</dbReference>
<accession>A0A7D5R1Q2</accession>
<dbReference type="AlphaFoldDB" id="A0A7D5R1Q2"/>
<protein>
    <recommendedName>
        <fullName evidence="3">Acetyltransferase</fullName>
    </recommendedName>
</protein>
<dbReference type="InterPro" id="IPR051159">
    <property type="entry name" value="Hexapeptide_acetyltransf"/>
</dbReference>
<reference evidence="1 2" key="1">
    <citation type="submission" date="2018-02" db="EMBL/GenBank/DDBJ databases">
        <title>Complete genome of Nitrosopumilus cobalaminigenes HCA1.</title>
        <authorList>
            <person name="Qin W."/>
            <person name="Zheng Y."/>
            <person name="Stahl D.A."/>
        </authorList>
    </citation>
    <scope>NUCLEOTIDE SEQUENCE [LARGE SCALE GENOMIC DNA]</scope>
    <source>
        <strain evidence="1 2">HCA1</strain>
    </source>
</reference>
<sequence length="237" mass="26690">MQSEESEIVIGNDCVILYRAYLNPTKKITIENNVGVGGYSQIFTHGAWQNVLKGYPNKFSPITIKDNAWIPWNVMILPGVIIGKNAIIGAGSVITKNIPDNVFAAGNPAVIKSKNIKKKEPNEKEKNKIMIEILESFHNYAKNFLKNPNKIEKSNHGSNQHITVSFKDKSQIAYAIKWNSTPKNKKTILVSFKISEKIKSIKKIEWIELDTLKSNVTSDAGNSFQSFLKRFGIRIKI</sequence>
<dbReference type="KEGG" id="ncl:C5F47_03030"/>
<evidence type="ECO:0000313" key="2">
    <source>
        <dbReference type="Proteomes" id="UP000509771"/>
    </source>
</evidence>
<dbReference type="CDD" id="cd04647">
    <property type="entry name" value="LbH_MAT_like"/>
    <property type="match status" value="1"/>
</dbReference>
<name>A0A7D5R1Q2_9ARCH</name>
<dbReference type="SUPFAM" id="SSF51161">
    <property type="entry name" value="Trimeric LpxA-like enzymes"/>
    <property type="match status" value="1"/>
</dbReference>
<dbReference type="Proteomes" id="UP000509771">
    <property type="component" value="Chromosome"/>
</dbReference>
<dbReference type="InterPro" id="IPR001451">
    <property type="entry name" value="Hexapep"/>
</dbReference>
<dbReference type="EMBL" id="CP026993">
    <property type="protein sequence ID" value="QLH03778.1"/>
    <property type="molecule type" value="Genomic_DNA"/>
</dbReference>
<dbReference type="PANTHER" id="PTHR23416">
    <property type="entry name" value="SIALIC ACID SYNTHASE-RELATED"/>
    <property type="match status" value="1"/>
</dbReference>
<dbReference type="InterPro" id="IPR011004">
    <property type="entry name" value="Trimer_LpxA-like_sf"/>
</dbReference>
<organism evidence="1 2">
    <name type="scientific">Nitrosopumilus cobalaminigenes</name>
    <dbReference type="NCBI Taxonomy" id="1470066"/>
    <lineage>
        <taxon>Archaea</taxon>
        <taxon>Nitrososphaerota</taxon>
        <taxon>Nitrososphaeria</taxon>
        <taxon>Nitrosopumilales</taxon>
        <taxon>Nitrosopumilaceae</taxon>
        <taxon>Nitrosopumilus</taxon>
    </lineage>
</organism>
<gene>
    <name evidence="1" type="ORF">C5F47_03030</name>
</gene>
<keyword evidence="2" id="KW-1185">Reference proteome</keyword>
<evidence type="ECO:0000313" key="1">
    <source>
        <dbReference type="EMBL" id="QLH03778.1"/>
    </source>
</evidence>
<proteinExistence type="predicted"/>
<evidence type="ECO:0008006" key="3">
    <source>
        <dbReference type="Google" id="ProtNLM"/>
    </source>
</evidence>
<dbReference type="Gene3D" id="2.160.10.10">
    <property type="entry name" value="Hexapeptide repeat proteins"/>
    <property type="match status" value="1"/>
</dbReference>